<reference evidence="1" key="1">
    <citation type="submission" date="2020-05" db="EMBL/GenBank/DDBJ databases">
        <authorList>
            <person name="Chiriac C."/>
            <person name="Salcher M."/>
            <person name="Ghai R."/>
            <person name="Kavagutti S V."/>
        </authorList>
    </citation>
    <scope>NUCLEOTIDE SEQUENCE</scope>
</reference>
<sequence>MDQIQFQIQQSLYRIRLAKPEPGYWSGAAALVVTSQLAALESELIALGQSLNW</sequence>
<organism evidence="1">
    <name type="scientific">freshwater metagenome</name>
    <dbReference type="NCBI Taxonomy" id="449393"/>
    <lineage>
        <taxon>unclassified sequences</taxon>
        <taxon>metagenomes</taxon>
        <taxon>ecological metagenomes</taxon>
    </lineage>
</organism>
<evidence type="ECO:0000313" key="2">
    <source>
        <dbReference type="EMBL" id="CAB4629363.1"/>
    </source>
</evidence>
<proteinExistence type="predicted"/>
<dbReference type="EMBL" id="CAEZVU010000010">
    <property type="protein sequence ID" value="CAB4629363.1"/>
    <property type="molecule type" value="Genomic_DNA"/>
</dbReference>
<evidence type="ECO:0000313" key="1">
    <source>
        <dbReference type="EMBL" id="CAB4557982.1"/>
    </source>
</evidence>
<dbReference type="AlphaFoldDB" id="A0A6J6D2F9"/>
<accession>A0A6J6D2F9</accession>
<gene>
    <name evidence="1" type="ORF">UFOPK1639_00219</name>
    <name evidence="2" type="ORF">UFOPK2132_00124</name>
</gene>
<protein>
    <submittedName>
        <fullName evidence="1">Unannotated protein</fullName>
    </submittedName>
</protein>
<dbReference type="EMBL" id="CAEZTH010000012">
    <property type="protein sequence ID" value="CAB4557982.1"/>
    <property type="molecule type" value="Genomic_DNA"/>
</dbReference>
<name>A0A6J6D2F9_9ZZZZ</name>